<organism evidence="3 4">
    <name type="scientific">Dreissena polymorpha</name>
    <name type="common">Zebra mussel</name>
    <name type="synonym">Mytilus polymorpha</name>
    <dbReference type="NCBI Taxonomy" id="45954"/>
    <lineage>
        <taxon>Eukaryota</taxon>
        <taxon>Metazoa</taxon>
        <taxon>Spiralia</taxon>
        <taxon>Lophotrochozoa</taxon>
        <taxon>Mollusca</taxon>
        <taxon>Bivalvia</taxon>
        <taxon>Autobranchia</taxon>
        <taxon>Heteroconchia</taxon>
        <taxon>Euheterodonta</taxon>
        <taxon>Imparidentia</taxon>
        <taxon>Neoheterodontei</taxon>
        <taxon>Myida</taxon>
        <taxon>Dreissenoidea</taxon>
        <taxon>Dreissenidae</taxon>
        <taxon>Dreissena</taxon>
    </lineage>
</organism>
<dbReference type="InterPro" id="IPR006149">
    <property type="entry name" value="EB_dom"/>
</dbReference>
<keyword evidence="1" id="KW-1133">Transmembrane helix</keyword>
<keyword evidence="1" id="KW-0472">Membrane</keyword>
<keyword evidence="1" id="KW-0812">Transmembrane</keyword>
<comment type="caution">
    <text evidence="3">The sequence shown here is derived from an EMBL/GenBank/DDBJ whole genome shotgun (WGS) entry which is preliminary data.</text>
</comment>
<sequence length="77" mass="7917">MTDHCMPGLDSPCTATENCSSVTNSECANQLCKCKSTFKAMNGQCMTSSAGVLSVGIVALATCFIALLMGQKTLGSC</sequence>
<feature type="transmembrane region" description="Helical" evidence="1">
    <location>
        <begin position="50"/>
        <end position="70"/>
    </location>
</feature>
<keyword evidence="4" id="KW-1185">Reference proteome</keyword>
<gene>
    <name evidence="3" type="ORF">DPMN_072708</name>
</gene>
<evidence type="ECO:0000313" key="3">
    <source>
        <dbReference type="EMBL" id="KAH3712946.1"/>
    </source>
</evidence>
<accession>A0A9D4H9T6</accession>
<proteinExistence type="predicted"/>
<evidence type="ECO:0000313" key="4">
    <source>
        <dbReference type="Proteomes" id="UP000828390"/>
    </source>
</evidence>
<dbReference type="AlphaFoldDB" id="A0A9D4H9T6"/>
<dbReference type="EMBL" id="JAIWYP010000014">
    <property type="protein sequence ID" value="KAH3712946.1"/>
    <property type="molecule type" value="Genomic_DNA"/>
</dbReference>
<reference evidence="3" key="2">
    <citation type="submission" date="2020-11" db="EMBL/GenBank/DDBJ databases">
        <authorList>
            <person name="McCartney M.A."/>
            <person name="Auch B."/>
            <person name="Kono T."/>
            <person name="Mallez S."/>
            <person name="Becker A."/>
            <person name="Gohl D.M."/>
            <person name="Silverstein K.A.T."/>
            <person name="Koren S."/>
            <person name="Bechman K.B."/>
            <person name="Herman A."/>
            <person name="Abrahante J.E."/>
            <person name="Garbe J."/>
        </authorList>
    </citation>
    <scope>NUCLEOTIDE SEQUENCE</scope>
    <source>
        <strain evidence="3">Duluth1</strain>
        <tissue evidence="3">Whole animal</tissue>
    </source>
</reference>
<protein>
    <recommendedName>
        <fullName evidence="2">EB domain-containing protein</fullName>
    </recommendedName>
</protein>
<evidence type="ECO:0000259" key="2">
    <source>
        <dbReference type="Pfam" id="PF01683"/>
    </source>
</evidence>
<dbReference type="Pfam" id="PF01683">
    <property type="entry name" value="EB"/>
    <property type="match status" value="1"/>
</dbReference>
<evidence type="ECO:0000256" key="1">
    <source>
        <dbReference type="SAM" id="Phobius"/>
    </source>
</evidence>
<reference evidence="3" key="1">
    <citation type="journal article" date="2019" name="bioRxiv">
        <title>The Genome of the Zebra Mussel, Dreissena polymorpha: A Resource for Invasive Species Research.</title>
        <authorList>
            <person name="McCartney M.A."/>
            <person name="Auch B."/>
            <person name="Kono T."/>
            <person name="Mallez S."/>
            <person name="Zhang Y."/>
            <person name="Obille A."/>
            <person name="Becker A."/>
            <person name="Abrahante J.E."/>
            <person name="Garbe J."/>
            <person name="Badalamenti J.P."/>
            <person name="Herman A."/>
            <person name="Mangelson H."/>
            <person name="Liachko I."/>
            <person name="Sullivan S."/>
            <person name="Sone E.D."/>
            <person name="Koren S."/>
            <person name="Silverstein K.A.T."/>
            <person name="Beckman K.B."/>
            <person name="Gohl D.M."/>
        </authorList>
    </citation>
    <scope>NUCLEOTIDE SEQUENCE</scope>
    <source>
        <strain evidence="3">Duluth1</strain>
        <tissue evidence="3">Whole animal</tissue>
    </source>
</reference>
<dbReference type="Proteomes" id="UP000828390">
    <property type="component" value="Unassembled WGS sequence"/>
</dbReference>
<feature type="domain" description="EB" evidence="2">
    <location>
        <begin position="9"/>
        <end position="45"/>
    </location>
</feature>
<name>A0A9D4H9T6_DREPO</name>